<name>A0A2P4P2A6_RHIID</name>
<dbReference type="Proteomes" id="UP000018888">
    <property type="component" value="Unassembled WGS sequence"/>
</dbReference>
<keyword evidence="2" id="KW-1185">Reference proteome</keyword>
<organism evidence="1 2">
    <name type="scientific">Rhizophagus irregularis (strain DAOM 181602 / DAOM 197198 / MUCL 43194)</name>
    <name type="common">Arbuscular mycorrhizal fungus</name>
    <name type="synonym">Glomus intraradices</name>
    <dbReference type="NCBI Taxonomy" id="747089"/>
    <lineage>
        <taxon>Eukaryota</taxon>
        <taxon>Fungi</taxon>
        <taxon>Fungi incertae sedis</taxon>
        <taxon>Mucoromycota</taxon>
        <taxon>Glomeromycotina</taxon>
        <taxon>Glomeromycetes</taxon>
        <taxon>Glomerales</taxon>
        <taxon>Glomeraceae</taxon>
        <taxon>Rhizophagus</taxon>
    </lineage>
</organism>
<proteinExistence type="predicted"/>
<accession>A0A2P4P2A6</accession>
<dbReference type="EMBL" id="AUPC02000446">
    <property type="protein sequence ID" value="POG59511.1"/>
    <property type="molecule type" value="Genomic_DNA"/>
</dbReference>
<sequence>MEIGILHIINLLMKNFVKKMDFGTKIGTKNIILNLFQQHSQLHLLILNSLITPPILTIKNLMIINFL</sequence>
<gene>
    <name evidence="1" type="ORF">GLOIN_2v1721549</name>
</gene>
<reference evidence="1 2" key="2">
    <citation type="journal article" date="2018" name="New Phytol.">
        <title>High intraspecific genome diversity in the model arbuscular mycorrhizal symbiont Rhizophagus irregularis.</title>
        <authorList>
            <person name="Chen E.C.H."/>
            <person name="Morin E."/>
            <person name="Beaudet D."/>
            <person name="Noel J."/>
            <person name="Yildirir G."/>
            <person name="Ndikumana S."/>
            <person name="Charron P."/>
            <person name="St-Onge C."/>
            <person name="Giorgi J."/>
            <person name="Kruger M."/>
            <person name="Marton T."/>
            <person name="Ropars J."/>
            <person name="Grigoriev I.V."/>
            <person name="Hainaut M."/>
            <person name="Henrissat B."/>
            <person name="Roux C."/>
            <person name="Martin F."/>
            <person name="Corradi N."/>
        </authorList>
    </citation>
    <scope>NUCLEOTIDE SEQUENCE [LARGE SCALE GENOMIC DNA]</scope>
    <source>
        <strain evidence="1 2">DAOM 197198</strain>
    </source>
</reference>
<dbReference type="AlphaFoldDB" id="A0A2P4P2A6"/>
<protein>
    <submittedName>
        <fullName evidence="1">Uncharacterized protein</fullName>
    </submittedName>
</protein>
<comment type="caution">
    <text evidence="1">The sequence shown here is derived from an EMBL/GenBank/DDBJ whole genome shotgun (WGS) entry which is preliminary data.</text>
</comment>
<evidence type="ECO:0000313" key="1">
    <source>
        <dbReference type="EMBL" id="POG59511.1"/>
    </source>
</evidence>
<evidence type="ECO:0000313" key="2">
    <source>
        <dbReference type="Proteomes" id="UP000018888"/>
    </source>
</evidence>
<reference evidence="1 2" key="1">
    <citation type="journal article" date="2013" name="Proc. Natl. Acad. Sci. U.S.A.">
        <title>Genome of an arbuscular mycorrhizal fungus provides insight into the oldest plant symbiosis.</title>
        <authorList>
            <person name="Tisserant E."/>
            <person name="Malbreil M."/>
            <person name="Kuo A."/>
            <person name="Kohler A."/>
            <person name="Symeonidi A."/>
            <person name="Balestrini R."/>
            <person name="Charron P."/>
            <person name="Duensing N."/>
            <person name="Frei Dit Frey N."/>
            <person name="Gianinazzi-Pearson V."/>
            <person name="Gilbert L.B."/>
            <person name="Handa Y."/>
            <person name="Herr J.R."/>
            <person name="Hijri M."/>
            <person name="Koul R."/>
            <person name="Kawaguchi M."/>
            <person name="Krajinski F."/>
            <person name="Lammers P.J."/>
            <person name="Masclaux F.G."/>
            <person name="Murat C."/>
            <person name="Morin E."/>
            <person name="Ndikumana S."/>
            <person name="Pagni M."/>
            <person name="Petitpierre D."/>
            <person name="Requena N."/>
            <person name="Rosikiewicz P."/>
            <person name="Riley R."/>
            <person name="Saito K."/>
            <person name="San Clemente H."/>
            <person name="Shapiro H."/>
            <person name="van Tuinen D."/>
            <person name="Becard G."/>
            <person name="Bonfante P."/>
            <person name="Paszkowski U."/>
            <person name="Shachar-Hill Y.Y."/>
            <person name="Tuskan G.A."/>
            <person name="Young P.W."/>
            <person name="Sanders I.R."/>
            <person name="Henrissat B."/>
            <person name="Rensing S.A."/>
            <person name="Grigoriev I.V."/>
            <person name="Corradi N."/>
            <person name="Roux C."/>
            <person name="Martin F."/>
        </authorList>
    </citation>
    <scope>NUCLEOTIDE SEQUENCE [LARGE SCALE GENOMIC DNA]</scope>
    <source>
        <strain evidence="1 2">DAOM 197198</strain>
    </source>
</reference>